<evidence type="ECO:0000313" key="3">
    <source>
        <dbReference type="EMBL" id="GAV02427.1"/>
    </source>
</evidence>
<keyword evidence="4" id="KW-1185">Reference proteome</keyword>
<feature type="compositionally biased region" description="Low complexity" evidence="1">
    <location>
        <begin position="156"/>
        <end position="172"/>
    </location>
</feature>
<accession>A0A1D1VLD4</accession>
<reference evidence="3 4" key="1">
    <citation type="journal article" date="2016" name="Nat. Commun.">
        <title>Extremotolerant tardigrade genome and improved radiotolerance of human cultured cells by tardigrade-unique protein.</title>
        <authorList>
            <person name="Hashimoto T."/>
            <person name="Horikawa D.D."/>
            <person name="Saito Y."/>
            <person name="Kuwahara H."/>
            <person name="Kozuka-Hata H."/>
            <person name="Shin-I T."/>
            <person name="Minakuchi Y."/>
            <person name="Ohishi K."/>
            <person name="Motoyama A."/>
            <person name="Aizu T."/>
            <person name="Enomoto A."/>
            <person name="Kondo K."/>
            <person name="Tanaka S."/>
            <person name="Hara Y."/>
            <person name="Koshikawa S."/>
            <person name="Sagara H."/>
            <person name="Miura T."/>
            <person name="Yokobori S."/>
            <person name="Miyagawa K."/>
            <person name="Suzuki Y."/>
            <person name="Kubo T."/>
            <person name="Oyama M."/>
            <person name="Kohara Y."/>
            <person name="Fujiyama A."/>
            <person name="Arakawa K."/>
            <person name="Katayama T."/>
            <person name="Toyoda A."/>
            <person name="Kunieda T."/>
        </authorList>
    </citation>
    <scope>NUCLEOTIDE SEQUENCE [LARGE SCALE GENOMIC DNA]</scope>
    <source>
        <strain evidence="3 4">YOKOZUNA-1</strain>
    </source>
</reference>
<dbReference type="EMBL" id="BDGG01000008">
    <property type="protein sequence ID" value="GAV02427.1"/>
    <property type="molecule type" value="Genomic_DNA"/>
</dbReference>
<feature type="transmembrane region" description="Helical" evidence="2">
    <location>
        <begin position="29"/>
        <end position="53"/>
    </location>
</feature>
<keyword evidence="2" id="KW-0472">Membrane</keyword>
<dbReference type="AlphaFoldDB" id="A0A1D1VLD4"/>
<keyword evidence="2" id="KW-1133">Transmembrane helix</keyword>
<protein>
    <submittedName>
        <fullName evidence="3">Uncharacterized protein</fullName>
    </submittedName>
</protein>
<evidence type="ECO:0000313" key="4">
    <source>
        <dbReference type="Proteomes" id="UP000186922"/>
    </source>
</evidence>
<gene>
    <name evidence="3" type="primary">RvY_12995-1</name>
    <name evidence="3" type="synonym">RvY_12995.1</name>
    <name evidence="3" type="ORF">RvY_12995</name>
</gene>
<evidence type="ECO:0000256" key="2">
    <source>
        <dbReference type="SAM" id="Phobius"/>
    </source>
</evidence>
<comment type="caution">
    <text evidence="3">The sequence shown here is derived from an EMBL/GenBank/DDBJ whole genome shotgun (WGS) entry which is preliminary data.</text>
</comment>
<proteinExistence type="predicted"/>
<sequence length="195" mass="21445">MEFLHYRLQIRRITTCERTGFFHLDGLSIGLLVLAILLAISLIAGIIFVCCWIRIRRLRAVVKAAQPPPSLSAPSEFDVPKTPQFLTRPYHITSGWSSFGSIPTFTYGMTDPVFSPPLPVTLTRKKPPSSSCAANYEWQESTLDLAADNDSLNKVPLPISSSSSSAPSLPEDSGSHISRVSINYHRSDSPENTAL</sequence>
<organism evidence="3 4">
    <name type="scientific">Ramazzottius varieornatus</name>
    <name type="common">Water bear</name>
    <name type="synonym">Tardigrade</name>
    <dbReference type="NCBI Taxonomy" id="947166"/>
    <lineage>
        <taxon>Eukaryota</taxon>
        <taxon>Metazoa</taxon>
        <taxon>Ecdysozoa</taxon>
        <taxon>Tardigrada</taxon>
        <taxon>Eutardigrada</taxon>
        <taxon>Parachela</taxon>
        <taxon>Hypsibioidea</taxon>
        <taxon>Ramazzottiidae</taxon>
        <taxon>Ramazzottius</taxon>
    </lineage>
</organism>
<evidence type="ECO:0000256" key="1">
    <source>
        <dbReference type="SAM" id="MobiDB-lite"/>
    </source>
</evidence>
<feature type="region of interest" description="Disordered" evidence="1">
    <location>
        <begin position="154"/>
        <end position="195"/>
    </location>
</feature>
<keyword evidence="2" id="KW-0812">Transmembrane</keyword>
<dbReference type="Proteomes" id="UP000186922">
    <property type="component" value="Unassembled WGS sequence"/>
</dbReference>
<name>A0A1D1VLD4_RAMVA</name>